<reference evidence="2 3" key="1">
    <citation type="journal article" date="2019" name="Int. J. Syst. Evol. Microbiol.">
        <title>The Global Catalogue of Microorganisms (GCM) 10K type strain sequencing project: providing services to taxonomists for standard genome sequencing and annotation.</title>
        <authorList>
            <consortium name="The Broad Institute Genomics Platform"/>
            <consortium name="The Broad Institute Genome Sequencing Center for Infectious Disease"/>
            <person name="Wu L."/>
            <person name="Ma J."/>
        </authorList>
    </citation>
    <scope>NUCLEOTIDE SEQUENCE [LARGE SCALE GENOMIC DNA]</scope>
    <source>
        <strain evidence="2 3">LMG 29247</strain>
    </source>
</reference>
<dbReference type="InterPro" id="IPR050765">
    <property type="entry name" value="Riboflavin_Biosynth_HTPR"/>
</dbReference>
<dbReference type="EMBL" id="JBHSWV010000022">
    <property type="protein sequence ID" value="MFC6763816.1"/>
    <property type="molecule type" value="Genomic_DNA"/>
</dbReference>
<evidence type="ECO:0000259" key="1">
    <source>
        <dbReference type="Pfam" id="PF01872"/>
    </source>
</evidence>
<sequence>MSQVVLYIAASLDGYIADEDGGIKWLETFEDTYDAGEPGGSFEGFFEGVDCIVMGANTYEQVLGFEAWPYGDTPTVVTTHRDLPRVTEHVEFDEREVEQLVQDVTGRHDFVWLVGGAALARSFLSEDLIDEVRLSIIPTLLGTGIELFGGSGIERALHLRNETAYDNGIVELQYEIRSA</sequence>
<dbReference type="RefSeq" id="WP_273736915.1">
    <property type="nucleotide sequence ID" value="NZ_JAQIVI010000022.1"/>
</dbReference>
<feature type="domain" description="Bacterial bifunctional deaminase-reductase C-terminal" evidence="1">
    <location>
        <begin position="4"/>
        <end position="170"/>
    </location>
</feature>
<dbReference type="PANTHER" id="PTHR38011:SF11">
    <property type="entry name" value="2,5-DIAMINO-6-RIBOSYLAMINO-4(3H)-PYRIMIDINONE 5'-PHOSPHATE REDUCTASE"/>
    <property type="match status" value="1"/>
</dbReference>
<dbReference type="AlphaFoldDB" id="A0ABD5SF84"/>
<comment type="caution">
    <text evidence="2">The sequence shown here is derived from an EMBL/GenBank/DDBJ whole genome shotgun (WGS) entry which is preliminary data.</text>
</comment>
<accession>A0ABD5SF84</accession>
<organism evidence="2 3">
    <name type="scientific">Natrinema soli</name>
    <dbReference type="NCBI Taxonomy" id="1930624"/>
    <lineage>
        <taxon>Archaea</taxon>
        <taxon>Methanobacteriati</taxon>
        <taxon>Methanobacteriota</taxon>
        <taxon>Stenosarchaea group</taxon>
        <taxon>Halobacteria</taxon>
        <taxon>Halobacteriales</taxon>
        <taxon>Natrialbaceae</taxon>
        <taxon>Natrinema</taxon>
    </lineage>
</organism>
<protein>
    <submittedName>
        <fullName evidence="2">Dihydrofolate reductase family protein</fullName>
    </submittedName>
</protein>
<evidence type="ECO:0000313" key="2">
    <source>
        <dbReference type="EMBL" id="MFC6763816.1"/>
    </source>
</evidence>
<name>A0ABD5SF84_9EURY</name>
<keyword evidence="3" id="KW-1185">Reference proteome</keyword>
<dbReference type="Pfam" id="PF01872">
    <property type="entry name" value="RibD_C"/>
    <property type="match status" value="1"/>
</dbReference>
<dbReference type="PANTHER" id="PTHR38011">
    <property type="entry name" value="DIHYDROFOLATE REDUCTASE FAMILY PROTEIN (AFU_ORTHOLOGUE AFUA_8G06820)"/>
    <property type="match status" value="1"/>
</dbReference>
<dbReference type="Proteomes" id="UP001596383">
    <property type="component" value="Unassembled WGS sequence"/>
</dbReference>
<gene>
    <name evidence="2" type="ORF">ACFQE6_01670</name>
</gene>
<dbReference type="InterPro" id="IPR024072">
    <property type="entry name" value="DHFR-like_dom_sf"/>
</dbReference>
<evidence type="ECO:0000313" key="3">
    <source>
        <dbReference type="Proteomes" id="UP001596383"/>
    </source>
</evidence>
<dbReference type="Gene3D" id="3.40.430.10">
    <property type="entry name" value="Dihydrofolate Reductase, subunit A"/>
    <property type="match status" value="1"/>
</dbReference>
<dbReference type="SUPFAM" id="SSF53597">
    <property type="entry name" value="Dihydrofolate reductase-like"/>
    <property type="match status" value="1"/>
</dbReference>
<dbReference type="InterPro" id="IPR002734">
    <property type="entry name" value="RibDG_C"/>
</dbReference>
<proteinExistence type="predicted"/>